<evidence type="ECO:0000259" key="9">
    <source>
        <dbReference type="Pfam" id="PF00724"/>
    </source>
</evidence>
<dbReference type="GO" id="GO:0016491">
    <property type="term" value="F:oxidoreductase activity"/>
    <property type="evidence" value="ECO:0007669"/>
    <property type="project" value="UniProtKB-KW"/>
</dbReference>
<evidence type="ECO:0000256" key="5">
    <source>
        <dbReference type="ARBA" id="ARBA00022723"/>
    </source>
</evidence>
<accession>A0A3B0SCK2</accession>
<evidence type="ECO:0000256" key="3">
    <source>
        <dbReference type="ARBA" id="ARBA00022630"/>
    </source>
</evidence>
<evidence type="ECO:0000256" key="4">
    <source>
        <dbReference type="ARBA" id="ARBA00022643"/>
    </source>
</evidence>
<dbReference type="InterPro" id="IPR001155">
    <property type="entry name" value="OxRdtase_FMN_N"/>
</dbReference>
<name>A0A3B0SCK2_9ZZZZ</name>
<evidence type="ECO:0000256" key="7">
    <source>
        <dbReference type="ARBA" id="ARBA00023004"/>
    </source>
</evidence>
<comment type="cofactor">
    <cofactor evidence="1">
        <name>FMN</name>
        <dbReference type="ChEBI" id="CHEBI:58210"/>
    </cofactor>
</comment>
<keyword evidence="7" id="KW-0408">Iron</keyword>
<comment type="cofactor">
    <cofactor evidence="2">
        <name>[4Fe-4S] cluster</name>
        <dbReference type="ChEBI" id="CHEBI:49883"/>
    </cofactor>
</comment>
<dbReference type="Pfam" id="PF00724">
    <property type="entry name" value="Oxidored_FMN"/>
    <property type="match status" value="1"/>
</dbReference>
<keyword evidence="4" id="KW-0288">FMN</keyword>
<gene>
    <name evidence="10" type="ORF">MNBD_ALPHA05-905</name>
</gene>
<reference evidence="10" key="1">
    <citation type="submission" date="2018-06" db="EMBL/GenBank/DDBJ databases">
        <authorList>
            <person name="Zhirakovskaya E."/>
        </authorList>
    </citation>
    <scope>NUCLEOTIDE SEQUENCE</scope>
</reference>
<evidence type="ECO:0000256" key="8">
    <source>
        <dbReference type="ARBA" id="ARBA00023014"/>
    </source>
</evidence>
<dbReference type="GO" id="GO:0010181">
    <property type="term" value="F:FMN binding"/>
    <property type="evidence" value="ECO:0007669"/>
    <property type="project" value="InterPro"/>
</dbReference>
<sequence>MPGNVDVLFEPFEMGALKLANRIVMAPMTRSFSPGNVPGEDVAAYYRRRAEGGVGLILTEGVSTNTTTASGTPNVPNIVTDEAKAGWARVVSGVKAAGGVIGIQLWHEGAFRNPAKTAHPDIPSWSASGVKMPGKPVGAPMSEAEIETAITEFVDGAVAAKELGFDCVEFHGAHSYLIDSFFWKETNLRTDKWGGADWSSRTAFAAEIIRRTRARVGADYPLLIRLSQWKQQDFSAKPASTPDELAQWLAPLADAGIDIFHCSQRRFWEPQFDGSDLNFAGWTQKLTGKPAISVGSVGLSGEFTASYAGEVSEPASLDELIRRMEAREFDLIAVGRALLQDPDWVGKIRDGRNDELATFTKDALATLY</sequence>
<organism evidence="10">
    <name type="scientific">hydrothermal vent metagenome</name>
    <dbReference type="NCBI Taxonomy" id="652676"/>
    <lineage>
        <taxon>unclassified sequences</taxon>
        <taxon>metagenomes</taxon>
        <taxon>ecological metagenomes</taxon>
    </lineage>
</organism>
<dbReference type="PANTHER" id="PTHR42917:SF2">
    <property type="entry name" value="2,4-DIENOYL-COA REDUCTASE [(2E)-ENOYL-COA-PRODUCING]"/>
    <property type="match status" value="1"/>
</dbReference>
<feature type="domain" description="NADH:flavin oxidoreductase/NADH oxidase N-terminal" evidence="9">
    <location>
        <begin position="8"/>
        <end position="355"/>
    </location>
</feature>
<dbReference type="InterPro" id="IPR013785">
    <property type="entry name" value="Aldolase_TIM"/>
</dbReference>
<keyword evidence="5" id="KW-0479">Metal-binding</keyword>
<dbReference type="CDD" id="cd04747">
    <property type="entry name" value="OYE_like_5_FMN"/>
    <property type="match status" value="1"/>
</dbReference>
<proteinExistence type="predicted"/>
<evidence type="ECO:0000256" key="1">
    <source>
        <dbReference type="ARBA" id="ARBA00001917"/>
    </source>
</evidence>
<dbReference type="PANTHER" id="PTHR42917">
    <property type="entry name" value="2,4-DIENOYL-COA REDUCTASE"/>
    <property type="match status" value="1"/>
</dbReference>
<keyword evidence="3" id="KW-0285">Flavoprotein</keyword>
<evidence type="ECO:0000313" key="10">
    <source>
        <dbReference type="EMBL" id="VAV98616.1"/>
    </source>
</evidence>
<keyword evidence="8" id="KW-0411">Iron-sulfur</keyword>
<evidence type="ECO:0000256" key="6">
    <source>
        <dbReference type="ARBA" id="ARBA00023002"/>
    </source>
</evidence>
<dbReference type="Gene3D" id="3.20.20.70">
    <property type="entry name" value="Aldolase class I"/>
    <property type="match status" value="1"/>
</dbReference>
<protein>
    <submittedName>
        <fullName evidence="10">NADH:flavin oxidoreductase/NADH oxidase</fullName>
    </submittedName>
</protein>
<keyword evidence="6" id="KW-0560">Oxidoreductase</keyword>
<evidence type="ECO:0000256" key="2">
    <source>
        <dbReference type="ARBA" id="ARBA00001966"/>
    </source>
</evidence>
<dbReference type="InterPro" id="IPR051793">
    <property type="entry name" value="NADH:flavin_oxidoreductase"/>
</dbReference>
<dbReference type="AlphaFoldDB" id="A0A3B0SCK2"/>
<dbReference type="EMBL" id="UOEH01000256">
    <property type="protein sequence ID" value="VAV98616.1"/>
    <property type="molecule type" value="Genomic_DNA"/>
</dbReference>
<dbReference type="SUPFAM" id="SSF51395">
    <property type="entry name" value="FMN-linked oxidoreductases"/>
    <property type="match status" value="1"/>
</dbReference>
<dbReference type="GO" id="GO:0046872">
    <property type="term" value="F:metal ion binding"/>
    <property type="evidence" value="ECO:0007669"/>
    <property type="project" value="UniProtKB-KW"/>
</dbReference>
<dbReference type="GO" id="GO:0051536">
    <property type="term" value="F:iron-sulfur cluster binding"/>
    <property type="evidence" value="ECO:0007669"/>
    <property type="project" value="UniProtKB-KW"/>
</dbReference>
<dbReference type="FunFam" id="3.20.20.70:FF:000262">
    <property type="entry name" value="NADH:flavin oxidoreductase"/>
    <property type="match status" value="1"/>
</dbReference>